<comment type="similarity">
    <text evidence="3">Belongs to the multicopper oxidase family.</text>
</comment>
<dbReference type="PANTHER" id="PTHR48461">
    <property type="entry name" value="MULTICOPPER OXIDASE LPR1-LIKE"/>
    <property type="match status" value="1"/>
</dbReference>
<dbReference type="InterPro" id="IPR052152">
    <property type="entry name" value="LPR1/LPR2"/>
</dbReference>
<evidence type="ECO:0000313" key="13">
    <source>
        <dbReference type="Proteomes" id="UP001358586"/>
    </source>
</evidence>
<evidence type="ECO:0000256" key="5">
    <source>
        <dbReference type="ARBA" id="ARBA00022729"/>
    </source>
</evidence>
<gene>
    <name evidence="12" type="ORF">PVK06_007795</name>
</gene>
<keyword evidence="4" id="KW-0479">Metal-binding</keyword>
<reference evidence="12 13" key="1">
    <citation type="submission" date="2023-03" db="EMBL/GenBank/DDBJ databases">
        <title>WGS of Gossypium arboreum.</title>
        <authorList>
            <person name="Yu D."/>
        </authorList>
    </citation>
    <scope>NUCLEOTIDE SEQUENCE [LARGE SCALE GENOMIC DNA]</scope>
    <source>
        <tissue evidence="12">Leaf</tissue>
    </source>
</reference>
<evidence type="ECO:0000256" key="4">
    <source>
        <dbReference type="ARBA" id="ARBA00022723"/>
    </source>
</evidence>
<evidence type="ECO:0000256" key="2">
    <source>
        <dbReference type="ARBA" id="ARBA00004406"/>
    </source>
</evidence>
<evidence type="ECO:0000256" key="6">
    <source>
        <dbReference type="ARBA" id="ARBA00022824"/>
    </source>
</evidence>
<dbReference type="InterPro" id="IPR011706">
    <property type="entry name" value="Cu-oxidase_C"/>
</dbReference>
<keyword evidence="13" id="KW-1185">Reference proteome</keyword>
<feature type="domain" description="Plastocyanin-like" evidence="11">
    <location>
        <begin position="258"/>
        <end position="314"/>
    </location>
</feature>
<dbReference type="Proteomes" id="UP001358586">
    <property type="component" value="Chromosome 3"/>
</dbReference>
<evidence type="ECO:0000256" key="8">
    <source>
        <dbReference type="ARBA" id="ARBA00023008"/>
    </source>
</evidence>
<keyword evidence="7" id="KW-0560">Oxidoreductase</keyword>
<keyword evidence="9" id="KW-0472">Membrane</keyword>
<comment type="subcellular location">
    <subcellularLocation>
        <location evidence="2">Endoplasmic reticulum membrane</location>
        <topology evidence="2">Peripheral membrane protein</topology>
    </subcellularLocation>
</comment>
<evidence type="ECO:0000256" key="1">
    <source>
        <dbReference type="ARBA" id="ARBA00001935"/>
    </source>
</evidence>
<comment type="caution">
    <text evidence="12">The sequence shown here is derived from an EMBL/GenBank/DDBJ whole genome shotgun (WGS) entry which is preliminary data.</text>
</comment>
<evidence type="ECO:0000256" key="7">
    <source>
        <dbReference type="ARBA" id="ARBA00023002"/>
    </source>
</evidence>
<dbReference type="InterPro" id="IPR008972">
    <property type="entry name" value="Cupredoxin"/>
</dbReference>
<sequence length="336" mass="37332">MRKTPLLLYLLRVFGPNATKNAEIPQALASNASVRGASWRTATVPSLTIEALHGVGTYVTWENHLSSKHILPWYPTIPTAIPATKTEVPTPGTLWYHDHVAGLIRVNLLAGLVGTYIVRHPEIEGPLKLPWGDEFDRPLFVFYRSFCKDGSIYMNSTGNSPSIHPQWQPEYFGDVIIMNGKAWPKMTKPVVTNETLLAPSEIADVVVDFSKSKTDEAVLANDAPYPYPSGDPVNELNDLSSATQTRYIAMYEYTGDTGEPTHLYINGKPYEAPATETPKAGTSEIWNVINLTEDNHPMHIHLAVFTVLDQTELVKAEEFKACMSKMNDAMKCEISK</sequence>
<comment type="cofactor">
    <cofactor evidence="1">
        <name>Cu cation</name>
        <dbReference type="ChEBI" id="CHEBI:23378"/>
    </cofactor>
</comment>
<dbReference type="EMBL" id="JARKNE010000003">
    <property type="protein sequence ID" value="KAK5839039.1"/>
    <property type="molecule type" value="Genomic_DNA"/>
</dbReference>
<proteinExistence type="inferred from homology"/>
<keyword evidence="8" id="KW-0186">Copper</keyword>
<evidence type="ECO:0000256" key="9">
    <source>
        <dbReference type="ARBA" id="ARBA00023136"/>
    </source>
</evidence>
<evidence type="ECO:0000256" key="10">
    <source>
        <dbReference type="ARBA" id="ARBA00023180"/>
    </source>
</evidence>
<evidence type="ECO:0000313" key="12">
    <source>
        <dbReference type="EMBL" id="KAK5839039.1"/>
    </source>
</evidence>
<organism evidence="12 13">
    <name type="scientific">Gossypium arboreum</name>
    <name type="common">Tree cotton</name>
    <name type="synonym">Gossypium nanking</name>
    <dbReference type="NCBI Taxonomy" id="29729"/>
    <lineage>
        <taxon>Eukaryota</taxon>
        <taxon>Viridiplantae</taxon>
        <taxon>Streptophyta</taxon>
        <taxon>Embryophyta</taxon>
        <taxon>Tracheophyta</taxon>
        <taxon>Spermatophyta</taxon>
        <taxon>Magnoliopsida</taxon>
        <taxon>eudicotyledons</taxon>
        <taxon>Gunneridae</taxon>
        <taxon>Pentapetalae</taxon>
        <taxon>rosids</taxon>
        <taxon>malvids</taxon>
        <taxon>Malvales</taxon>
        <taxon>Malvaceae</taxon>
        <taxon>Malvoideae</taxon>
        <taxon>Gossypium</taxon>
    </lineage>
</organism>
<dbReference type="PANTHER" id="PTHR48461:SF1">
    <property type="entry name" value="MULTICOPPER OXIDASE LPR1-LIKE"/>
    <property type="match status" value="1"/>
</dbReference>
<name>A0ABR0QIH7_GOSAR</name>
<keyword evidence="10" id="KW-0325">Glycoprotein</keyword>
<protein>
    <recommendedName>
        <fullName evidence="11">Plastocyanin-like domain-containing protein</fullName>
    </recommendedName>
</protein>
<dbReference type="SUPFAM" id="SSF49503">
    <property type="entry name" value="Cupredoxins"/>
    <property type="match status" value="3"/>
</dbReference>
<keyword evidence="6" id="KW-0256">Endoplasmic reticulum</keyword>
<dbReference type="Pfam" id="PF07731">
    <property type="entry name" value="Cu-oxidase_2"/>
    <property type="match status" value="1"/>
</dbReference>
<evidence type="ECO:0000259" key="11">
    <source>
        <dbReference type="Pfam" id="PF07731"/>
    </source>
</evidence>
<accession>A0ABR0QIH7</accession>
<dbReference type="Gene3D" id="2.60.40.420">
    <property type="entry name" value="Cupredoxins - blue copper proteins"/>
    <property type="match status" value="4"/>
</dbReference>
<keyword evidence="5" id="KW-0732">Signal</keyword>
<evidence type="ECO:0000256" key="3">
    <source>
        <dbReference type="ARBA" id="ARBA00010609"/>
    </source>
</evidence>